<keyword evidence="2 3" id="KW-0732">Signal</keyword>
<comment type="caution">
    <text evidence="4">The sequence shown here is derived from an EMBL/GenBank/DDBJ whole genome shotgun (WGS) entry which is preliminary data.</text>
</comment>
<evidence type="ECO:0000313" key="5">
    <source>
        <dbReference type="Proteomes" id="UP000886881"/>
    </source>
</evidence>
<dbReference type="GO" id="GO:0050821">
    <property type="term" value="P:protein stabilization"/>
    <property type="evidence" value="ECO:0007669"/>
    <property type="project" value="TreeGrafter"/>
</dbReference>
<dbReference type="Gene3D" id="3.30.910.20">
    <property type="entry name" value="Skp domain"/>
    <property type="match status" value="1"/>
</dbReference>
<reference evidence="4" key="2">
    <citation type="journal article" date="2021" name="PeerJ">
        <title>Extensive microbial diversity within the chicken gut microbiome revealed by metagenomics and culture.</title>
        <authorList>
            <person name="Gilroy R."/>
            <person name="Ravi A."/>
            <person name="Getino M."/>
            <person name="Pursley I."/>
            <person name="Horton D.L."/>
            <person name="Alikhan N.F."/>
            <person name="Baker D."/>
            <person name="Gharbi K."/>
            <person name="Hall N."/>
            <person name="Watson M."/>
            <person name="Adriaenssens E.M."/>
            <person name="Foster-Nyarko E."/>
            <person name="Jarju S."/>
            <person name="Secka A."/>
            <person name="Antonio M."/>
            <person name="Oren A."/>
            <person name="Chaudhuri R.R."/>
            <person name="La Ragione R."/>
            <person name="Hildebrand F."/>
            <person name="Pallen M.J."/>
        </authorList>
    </citation>
    <scope>NUCLEOTIDE SEQUENCE</scope>
    <source>
        <strain evidence="4">ChiHecec2B26-709</strain>
    </source>
</reference>
<dbReference type="Proteomes" id="UP000886881">
    <property type="component" value="Unassembled WGS sequence"/>
</dbReference>
<proteinExistence type="inferred from homology"/>
<dbReference type="Pfam" id="PF03938">
    <property type="entry name" value="OmpH"/>
    <property type="match status" value="1"/>
</dbReference>
<dbReference type="InterPro" id="IPR005632">
    <property type="entry name" value="Chaperone_Skp"/>
</dbReference>
<protein>
    <submittedName>
        <fullName evidence="4">OmpH family outer membrane protein</fullName>
    </submittedName>
</protein>
<feature type="chain" id="PRO_5039350688" evidence="3">
    <location>
        <begin position="20"/>
        <end position="192"/>
    </location>
</feature>
<dbReference type="SMART" id="SM00935">
    <property type="entry name" value="OmpH"/>
    <property type="match status" value="1"/>
</dbReference>
<dbReference type="GO" id="GO:0051082">
    <property type="term" value="F:unfolded protein binding"/>
    <property type="evidence" value="ECO:0007669"/>
    <property type="project" value="InterPro"/>
</dbReference>
<dbReference type="InterPro" id="IPR024930">
    <property type="entry name" value="Skp_dom_sf"/>
</dbReference>
<evidence type="ECO:0000256" key="1">
    <source>
        <dbReference type="ARBA" id="ARBA00009091"/>
    </source>
</evidence>
<dbReference type="AlphaFoldDB" id="A0A9D1GP18"/>
<organism evidence="4 5">
    <name type="scientific">Candidatus Cryptobacteroides merdipullorum</name>
    <dbReference type="NCBI Taxonomy" id="2840771"/>
    <lineage>
        <taxon>Bacteria</taxon>
        <taxon>Pseudomonadati</taxon>
        <taxon>Bacteroidota</taxon>
        <taxon>Bacteroidia</taxon>
        <taxon>Bacteroidales</taxon>
        <taxon>Candidatus Cryptobacteroides</taxon>
    </lineage>
</organism>
<accession>A0A9D1GP18</accession>
<dbReference type="EMBL" id="DVLC01000102">
    <property type="protein sequence ID" value="HIT47269.1"/>
    <property type="molecule type" value="Genomic_DNA"/>
</dbReference>
<evidence type="ECO:0000256" key="2">
    <source>
        <dbReference type="ARBA" id="ARBA00022729"/>
    </source>
</evidence>
<feature type="signal peptide" evidence="3">
    <location>
        <begin position="1"/>
        <end position="19"/>
    </location>
</feature>
<gene>
    <name evidence="4" type="ORF">IAC35_05370</name>
</gene>
<evidence type="ECO:0000313" key="4">
    <source>
        <dbReference type="EMBL" id="HIT47269.1"/>
    </source>
</evidence>
<comment type="similarity">
    <text evidence="1">Belongs to the Skp family.</text>
</comment>
<reference evidence="4" key="1">
    <citation type="submission" date="2020-10" db="EMBL/GenBank/DDBJ databases">
        <authorList>
            <person name="Gilroy R."/>
        </authorList>
    </citation>
    <scope>NUCLEOTIDE SEQUENCE</scope>
    <source>
        <strain evidence="4">ChiHecec2B26-709</strain>
    </source>
</reference>
<dbReference type="GO" id="GO:0005829">
    <property type="term" value="C:cytosol"/>
    <property type="evidence" value="ECO:0007669"/>
    <property type="project" value="TreeGrafter"/>
</dbReference>
<dbReference type="PANTHER" id="PTHR35089:SF1">
    <property type="entry name" value="CHAPERONE PROTEIN SKP"/>
    <property type="match status" value="1"/>
</dbReference>
<dbReference type="SUPFAM" id="SSF111384">
    <property type="entry name" value="OmpH-like"/>
    <property type="match status" value="1"/>
</dbReference>
<name>A0A9D1GP18_9BACT</name>
<dbReference type="PANTHER" id="PTHR35089">
    <property type="entry name" value="CHAPERONE PROTEIN SKP"/>
    <property type="match status" value="1"/>
</dbReference>
<sequence>MKKIIVAAVMAFVGVAAFAQPKFAHVNYAELVQLCPEADSARATMTASSNEAQATYQAMVEEFNAKYEDYQSKAGTWTASIRQTKEQELTDIQQRIQQFSQNVDMELQQQQQQLMAPIYEKALNAVKDLAKAGGYIYVFDVSSLLYYDAAQSTDLTPDARKALNIPEGRTLESLQAELQAQAQQAQGVTAAQ</sequence>
<evidence type="ECO:0000256" key="3">
    <source>
        <dbReference type="SAM" id="SignalP"/>
    </source>
</evidence>